<name>A0A3S5CLS7_9PLAT</name>
<organism evidence="1 2">
    <name type="scientific">Protopolystoma xenopodis</name>
    <dbReference type="NCBI Taxonomy" id="117903"/>
    <lineage>
        <taxon>Eukaryota</taxon>
        <taxon>Metazoa</taxon>
        <taxon>Spiralia</taxon>
        <taxon>Lophotrochozoa</taxon>
        <taxon>Platyhelminthes</taxon>
        <taxon>Monogenea</taxon>
        <taxon>Polyopisthocotylea</taxon>
        <taxon>Polystomatidea</taxon>
        <taxon>Polystomatidae</taxon>
        <taxon>Protopolystoma</taxon>
    </lineage>
</organism>
<dbReference type="EMBL" id="CAAALY010123903">
    <property type="protein sequence ID" value="VEL31559.1"/>
    <property type="molecule type" value="Genomic_DNA"/>
</dbReference>
<evidence type="ECO:0000313" key="1">
    <source>
        <dbReference type="EMBL" id="VEL31559.1"/>
    </source>
</evidence>
<sequence>MPIISSLLSQRPTFSVPSHNGLVCDGYSWVTMLRLLDT</sequence>
<evidence type="ECO:0000313" key="2">
    <source>
        <dbReference type="Proteomes" id="UP000784294"/>
    </source>
</evidence>
<protein>
    <submittedName>
        <fullName evidence="1">Uncharacterized protein</fullName>
    </submittedName>
</protein>
<gene>
    <name evidence="1" type="ORF">PXEA_LOCUS24999</name>
</gene>
<accession>A0A3S5CLS7</accession>
<comment type="caution">
    <text evidence="1">The sequence shown here is derived from an EMBL/GenBank/DDBJ whole genome shotgun (WGS) entry which is preliminary data.</text>
</comment>
<dbReference type="Proteomes" id="UP000784294">
    <property type="component" value="Unassembled WGS sequence"/>
</dbReference>
<keyword evidence="2" id="KW-1185">Reference proteome</keyword>
<proteinExistence type="predicted"/>
<reference evidence="1" key="1">
    <citation type="submission" date="2018-11" db="EMBL/GenBank/DDBJ databases">
        <authorList>
            <consortium name="Pathogen Informatics"/>
        </authorList>
    </citation>
    <scope>NUCLEOTIDE SEQUENCE</scope>
</reference>
<dbReference type="AlphaFoldDB" id="A0A3S5CLS7"/>